<accession>A0A0A9C2Z1</accession>
<dbReference type="EMBL" id="GBRH01227286">
    <property type="protein sequence ID" value="JAD70609.1"/>
    <property type="molecule type" value="Transcribed_RNA"/>
</dbReference>
<reference evidence="1" key="1">
    <citation type="submission" date="2014-09" db="EMBL/GenBank/DDBJ databases">
        <authorList>
            <person name="Magalhaes I.L.F."/>
            <person name="Oliveira U."/>
            <person name="Santos F.R."/>
            <person name="Vidigal T.H.D.A."/>
            <person name="Brescovit A.D."/>
            <person name="Santos A.J."/>
        </authorList>
    </citation>
    <scope>NUCLEOTIDE SEQUENCE</scope>
    <source>
        <tissue evidence="1">Shoot tissue taken approximately 20 cm above the soil surface</tissue>
    </source>
</reference>
<proteinExistence type="predicted"/>
<protein>
    <submittedName>
        <fullName evidence="1">Uncharacterized protein</fullName>
    </submittedName>
</protein>
<dbReference type="AlphaFoldDB" id="A0A0A9C2Z1"/>
<organism evidence="1">
    <name type="scientific">Arundo donax</name>
    <name type="common">Giant reed</name>
    <name type="synonym">Donax arundinaceus</name>
    <dbReference type="NCBI Taxonomy" id="35708"/>
    <lineage>
        <taxon>Eukaryota</taxon>
        <taxon>Viridiplantae</taxon>
        <taxon>Streptophyta</taxon>
        <taxon>Embryophyta</taxon>
        <taxon>Tracheophyta</taxon>
        <taxon>Spermatophyta</taxon>
        <taxon>Magnoliopsida</taxon>
        <taxon>Liliopsida</taxon>
        <taxon>Poales</taxon>
        <taxon>Poaceae</taxon>
        <taxon>PACMAD clade</taxon>
        <taxon>Arundinoideae</taxon>
        <taxon>Arundineae</taxon>
        <taxon>Arundo</taxon>
    </lineage>
</organism>
<evidence type="ECO:0000313" key="1">
    <source>
        <dbReference type="EMBL" id="JAD70609.1"/>
    </source>
</evidence>
<sequence>MPRFLLCRWRHSIPVKGRW</sequence>
<reference evidence="1" key="2">
    <citation type="journal article" date="2015" name="Data Brief">
        <title>Shoot transcriptome of the giant reed, Arundo donax.</title>
        <authorList>
            <person name="Barrero R.A."/>
            <person name="Guerrero F.D."/>
            <person name="Moolhuijzen P."/>
            <person name="Goolsby J.A."/>
            <person name="Tidwell J."/>
            <person name="Bellgard S.E."/>
            <person name="Bellgard M.I."/>
        </authorList>
    </citation>
    <scope>NUCLEOTIDE SEQUENCE</scope>
    <source>
        <tissue evidence="1">Shoot tissue taken approximately 20 cm above the soil surface</tissue>
    </source>
</reference>
<name>A0A0A9C2Z1_ARUDO</name>